<dbReference type="GO" id="GO:0012505">
    <property type="term" value="C:endomembrane system"/>
    <property type="evidence" value="ECO:0007669"/>
    <property type="project" value="UniProtKB-SubCell"/>
</dbReference>
<dbReference type="InterPro" id="IPR045122">
    <property type="entry name" value="Csc1-like"/>
</dbReference>
<gene>
    <name evidence="12" type="ORF">IWW36_000579</name>
</gene>
<comment type="similarity">
    <text evidence="2">Belongs to the CSC1 (TC 1.A.17) family.</text>
</comment>
<keyword evidence="13" id="KW-1185">Reference proteome</keyword>
<dbReference type="Pfam" id="PF02714">
    <property type="entry name" value="RSN1_7TM"/>
    <property type="match status" value="1"/>
</dbReference>
<dbReference type="InterPro" id="IPR027815">
    <property type="entry name" value="CSC1/OSCA1-like_cyt"/>
</dbReference>
<accession>A0A9W8IAP3</accession>
<keyword evidence="3" id="KW-0813">Transport</keyword>
<feature type="transmembrane region" description="Helical" evidence="8">
    <location>
        <begin position="60"/>
        <end position="79"/>
    </location>
</feature>
<feature type="transmembrane region" description="Helical" evidence="8">
    <location>
        <begin position="504"/>
        <end position="523"/>
    </location>
</feature>
<feature type="transmembrane region" description="Helical" evidence="8">
    <location>
        <begin position="597"/>
        <end position="617"/>
    </location>
</feature>
<feature type="domain" description="CSC1/OSCA1-like cytosolic" evidence="11">
    <location>
        <begin position="195"/>
        <end position="397"/>
    </location>
</feature>
<reference evidence="12" key="1">
    <citation type="submission" date="2022-07" db="EMBL/GenBank/DDBJ databases">
        <title>Phylogenomic reconstructions and comparative analyses of Kickxellomycotina fungi.</title>
        <authorList>
            <person name="Reynolds N.K."/>
            <person name="Stajich J.E."/>
            <person name="Barry K."/>
            <person name="Grigoriev I.V."/>
            <person name="Crous P."/>
            <person name="Smith M.E."/>
        </authorList>
    </citation>
    <scope>NUCLEOTIDE SEQUENCE</scope>
    <source>
        <strain evidence="12">NRRL 1566</strain>
    </source>
</reference>
<feature type="transmembrane region" description="Helical" evidence="8">
    <location>
        <begin position="685"/>
        <end position="703"/>
    </location>
</feature>
<evidence type="ECO:0000313" key="13">
    <source>
        <dbReference type="Proteomes" id="UP001139887"/>
    </source>
</evidence>
<dbReference type="Gene3D" id="3.30.70.330">
    <property type="match status" value="1"/>
</dbReference>
<evidence type="ECO:0000256" key="1">
    <source>
        <dbReference type="ARBA" id="ARBA00004127"/>
    </source>
</evidence>
<evidence type="ECO:0000256" key="2">
    <source>
        <dbReference type="ARBA" id="ARBA00007779"/>
    </source>
</evidence>
<dbReference type="PANTHER" id="PTHR13018">
    <property type="entry name" value="PROBABLE MEMBRANE PROTEIN DUF221-RELATED"/>
    <property type="match status" value="1"/>
</dbReference>
<comment type="subcellular location">
    <subcellularLocation>
        <location evidence="1">Endomembrane system</location>
        <topology evidence="1">Multi-pass membrane protein</topology>
    </subcellularLocation>
</comment>
<proteinExistence type="inferred from homology"/>
<dbReference type="InterPro" id="IPR032880">
    <property type="entry name" value="CSC1/OSCA1-like_N"/>
</dbReference>
<sequence>MSIVFSPEKPPQDPAEEYLAHASDLLTQTTFSLVIGGTALFWFCLLRWRWPDVYAPRGRLLFAAPARIGKTFFGWILMVLRVNDADVMFSAGLDALLVLRLFRMLKWLSLTSSLVGLLIVVPAKVALDSDSSNHDTRLYDRIVTAALGSKDSLVVHFAFAYVFTALVYYYFGKFAYETVALRWQYLLRVRNTRPARSVMVTNIPRELAQEQRLKQHFEECGLGRVLSVEVVPRIERLGVLVRRRYNLLKRIEETIVLILGNPCQAPGYDPDMLRTQLMAHGHEGSDTAAHWDQTRQMLHEWALPCFHNARGARRLDRFIDKLKPLVRQFHHADSVLQQVRHEWFVSYDGRSERSSTVGFVTFENAASAHLAAQSFTFSQPFEMRVDLASEPRDVFWQLVTLPQSSRLMRTLLSLATYILMLLYWLTLAFLLSTLVSMDSLKTYFPWLPDLAEKNRWIKALFQYTTPTFMLSLMNACVPYILTWLARLEGIRSRSAIQESVVRRYYLFLLSNVLLIFTISRAVLADYSKWVENPALIPRLLATRLPTAAPFFLDYVILFALAYYPVQLLQFGSISLAIFRRMLCRTPREFADALRPNYVDWAFILPQPMLVFTILATYSSLAPFIFVLGAIYFTIGGFVTKYLLYYVYSRRFETAGQFILPVLKALAGSLWHYYVLIIGLCALKGKVLYVLLLLPLLFINWYMLSRVSAQFYESGRFVPSDMWNSQNGSSVSPNSVAASHEQDPTRTPANHPSHHTSTDYLLPRPHIILSPFGQLLDAIDREYRGAGSWLWERARWQLEHAWRTAFSKIYVNPQKPPAIFRDLDRCYSLTGRSLSHSNYNWDEEEDIESPLLASDSLQESEQQPVVTPRFSMTFDDSHMRAELVLARDQRESRIEPDAFTDFSQSSVSLLEGVLDEGLAVYEHPYLISNLPSLWLPMKI</sequence>
<evidence type="ECO:0000259" key="9">
    <source>
        <dbReference type="Pfam" id="PF02714"/>
    </source>
</evidence>
<keyword evidence="4 8" id="KW-0812">Transmembrane</keyword>
<evidence type="ECO:0000256" key="4">
    <source>
        <dbReference type="ARBA" id="ARBA00022692"/>
    </source>
</evidence>
<feature type="compositionally biased region" description="Polar residues" evidence="7">
    <location>
        <begin position="727"/>
        <end position="736"/>
    </location>
</feature>
<feature type="transmembrane region" description="Helical" evidence="8">
    <location>
        <begin position="153"/>
        <end position="171"/>
    </location>
</feature>
<keyword evidence="5 8" id="KW-1133">Transmembrane helix</keyword>
<evidence type="ECO:0000256" key="5">
    <source>
        <dbReference type="ARBA" id="ARBA00022989"/>
    </source>
</evidence>
<evidence type="ECO:0000256" key="6">
    <source>
        <dbReference type="ARBA" id="ARBA00023136"/>
    </source>
</evidence>
<dbReference type="GO" id="GO:0005227">
    <property type="term" value="F:calcium-activated cation channel activity"/>
    <property type="evidence" value="ECO:0007669"/>
    <property type="project" value="InterPro"/>
</dbReference>
<dbReference type="Pfam" id="PF14703">
    <property type="entry name" value="PHM7_cyt"/>
    <property type="match status" value="1"/>
</dbReference>
<dbReference type="InterPro" id="IPR012677">
    <property type="entry name" value="Nucleotide-bd_a/b_plait_sf"/>
</dbReference>
<dbReference type="PANTHER" id="PTHR13018:SF5">
    <property type="entry name" value="RE44586P"/>
    <property type="match status" value="1"/>
</dbReference>
<evidence type="ECO:0000256" key="7">
    <source>
        <dbReference type="SAM" id="MobiDB-lite"/>
    </source>
</evidence>
<evidence type="ECO:0008006" key="14">
    <source>
        <dbReference type="Google" id="ProtNLM"/>
    </source>
</evidence>
<name>A0A9W8IAP3_9FUNG</name>
<comment type="caution">
    <text evidence="12">The sequence shown here is derived from an EMBL/GenBank/DDBJ whole genome shotgun (WGS) entry which is preliminary data.</text>
</comment>
<feature type="transmembrane region" description="Helical" evidence="8">
    <location>
        <begin position="460"/>
        <end position="484"/>
    </location>
</feature>
<dbReference type="Proteomes" id="UP001139887">
    <property type="component" value="Unassembled WGS sequence"/>
</dbReference>
<dbReference type="Pfam" id="PF13967">
    <property type="entry name" value="RSN1_TM"/>
    <property type="match status" value="1"/>
</dbReference>
<feature type="transmembrane region" description="Helical" evidence="8">
    <location>
        <begin position="414"/>
        <end position="440"/>
    </location>
</feature>
<dbReference type="InterPro" id="IPR035979">
    <property type="entry name" value="RBD_domain_sf"/>
</dbReference>
<organism evidence="12 13">
    <name type="scientific">Coemansia brasiliensis</name>
    <dbReference type="NCBI Taxonomy" id="2650707"/>
    <lineage>
        <taxon>Eukaryota</taxon>
        <taxon>Fungi</taxon>
        <taxon>Fungi incertae sedis</taxon>
        <taxon>Zoopagomycota</taxon>
        <taxon>Kickxellomycotina</taxon>
        <taxon>Kickxellomycetes</taxon>
        <taxon>Kickxellales</taxon>
        <taxon>Kickxellaceae</taxon>
        <taxon>Coemansia</taxon>
    </lineage>
</organism>
<evidence type="ECO:0000256" key="8">
    <source>
        <dbReference type="SAM" id="Phobius"/>
    </source>
</evidence>
<evidence type="ECO:0000259" key="11">
    <source>
        <dbReference type="Pfam" id="PF14703"/>
    </source>
</evidence>
<feature type="transmembrane region" description="Helical" evidence="8">
    <location>
        <begin position="623"/>
        <end position="645"/>
    </location>
</feature>
<dbReference type="EMBL" id="JANBUW010000006">
    <property type="protein sequence ID" value="KAJ2852000.1"/>
    <property type="molecule type" value="Genomic_DNA"/>
</dbReference>
<feature type="region of interest" description="Disordered" evidence="7">
    <location>
        <begin position="727"/>
        <end position="756"/>
    </location>
</feature>
<feature type="transmembrane region" description="Helical" evidence="8">
    <location>
        <begin position="657"/>
        <end position="679"/>
    </location>
</feature>
<evidence type="ECO:0000313" key="12">
    <source>
        <dbReference type="EMBL" id="KAJ2852000.1"/>
    </source>
</evidence>
<feature type="transmembrane region" description="Helical" evidence="8">
    <location>
        <begin position="29"/>
        <end position="48"/>
    </location>
</feature>
<evidence type="ECO:0000256" key="3">
    <source>
        <dbReference type="ARBA" id="ARBA00022448"/>
    </source>
</evidence>
<keyword evidence="6 8" id="KW-0472">Membrane</keyword>
<feature type="transmembrane region" description="Helical" evidence="8">
    <location>
        <begin position="554"/>
        <end position="577"/>
    </location>
</feature>
<evidence type="ECO:0000259" key="10">
    <source>
        <dbReference type="Pfam" id="PF13967"/>
    </source>
</evidence>
<dbReference type="AlphaFoldDB" id="A0A9W8IAP3"/>
<feature type="domain" description="CSC1/OSCA1-like 7TM region" evidence="9">
    <location>
        <begin position="410"/>
        <end position="679"/>
    </location>
</feature>
<dbReference type="SUPFAM" id="SSF54928">
    <property type="entry name" value="RNA-binding domain, RBD"/>
    <property type="match status" value="1"/>
</dbReference>
<dbReference type="OrthoDB" id="1689567at2759"/>
<dbReference type="GO" id="GO:0003676">
    <property type="term" value="F:nucleic acid binding"/>
    <property type="evidence" value="ECO:0007669"/>
    <property type="project" value="InterPro"/>
</dbReference>
<dbReference type="GO" id="GO:0005886">
    <property type="term" value="C:plasma membrane"/>
    <property type="evidence" value="ECO:0007669"/>
    <property type="project" value="TreeGrafter"/>
</dbReference>
<protein>
    <recommendedName>
        <fullName evidence="14">DUF221-domain-containing protein</fullName>
    </recommendedName>
</protein>
<dbReference type="InterPro" id="IPR003864">
    <property type="entry name" value="CSC1/OSCA1-like_7TM"/>
</dbReference>
<feature type="domain" description="CSC1/OSCA1-like N-terminal transmembrane" evidence="10">
    <location>
        <begin position="25"/>
        <end position="171"/>
    </location>
</feature>